<keyword evidence="3" id="KW-0378">Hydrolase</keyword>
<feature type="domain" description="Asparaginase/glutaminase C-terminal" evidence="9">
    <location>
        <begin position="230"/>
        <end position="345"/>
    </location>
</feature>
<feature type="binding site" evidence="5">
    <location>
        <begin position="103"/>
        <end position="104"/>
    </location>
    <ligand>
        <name>substrate</name>
    </ligand>
</feature>
<dbReference type="PIRSF" id="PIRSF500176">
    <property type="entry name" value="L_ASNase"/>
    <property type="match status" value="1"/>
</dbReference>
<protein>
    <recommendedName>
        <fullName evidence="2">asparaginase</fullName>
        <ecNumber evidence="2">3.5.1.1</ecNumber>
    </recommendedName>
</protein>
<dbReference type="InterPro" id="IPR006034">
    <property type="entry name" value="Asparaginase/glutaminase-like"/>
</dbReference>
<dbReference type="RefSeq" id="WP_245095108.1">
    <property type="nucleotide sequence ID" value="NZ_CP095053.1"/>
</dbReference>
<feature type="active site" evidence="6">
    <location>
        <position position="28"/>
    </location>
</feature>
<evidence type="ECO:0000256" key="5">
    <source>
        <dbReference type="PIRSR" id="PIRSR001220-2"/>
    </source>
</evidence>
<dbReference type="InterPro" id="IPR027474">
    <property type="entry name" value="L-asparaginase_N"/>
</dbReference>
<evidence type="ECO:0000256" key="6">
    <source>
        <dbReference type="PROSITE-ProRule" id="PRU10099"/>
    </source>
</evidence>
<evidence type="ECO:0000259" key="8">
    <source>
        <dbReference type="Pfam" id="PF00710"/>
    </source>
</evidence>
<dbReference type="InterPro" id="IPR027475">
    <property type="entry name" value="Asparaginase/glutaminase_AS2"/>
</dbReference>
<accession>A0A8T9SVL1</accession>
<dbReference type="PROSITE" id="PS51732">
    <property type="entry name" value="ASN_GLN_ASE_3"/>
    <property type="match status" value="1"/>
</dbReference>
<evidence type="ECO:0000256" key="3">
    <source>
        <dbReference type="ARBA" id="ARBA00022801"/>
    </source>
</evidence>
<dbReference type="PROSITE" id="PS00917">
    <property type="entry name" value="ASN_GLN_ASE_2"/>
    <property type="match status" value="1"/>
</dbReference>
<dbReference type="PIRSF" id="PIRSF001220">
    <property type="entry name" value="L-ASNase_gatD"/>
    <property type="match status" value="1"/>
</dbReference>
<feature type="domain" description="L-asparaginase N-terminal" evidence="8">
    <location>
        <begin position="20"/>
        <end position="212"/>
    </location>
</feature>
<dbReference type="InterPro" id="IPR020827">
    <property type="entry name" value="Asparaginase/glutaminase_AS1"/>
</dbReference>
<dbReference type="CDD" id="cd08963">
    <property type="entry name" value="L-asparaginase_I"/>
    <property type="match status" value="1"/>
</dbReference>
<name>A0A8T9SVL1_9BACT</name>
<evidence type="ECO:0000256" key="1">
    <source>
        <dbReference type="ARBA" id="ARBA00010518"/>
    </source>
</evidence>
<comment type="similarity">
    <text evidence="1">Belongs to the asparaginase 1 family.</text>
</comment>
<dbReference type="SUPFAM" id="SSF53774">
    <property type="entry name" value="Glutaminase/Asparaginase"/>
    <property type="match status" value="1"/>
</dbReference>
<dbReference type="InterPro" id="IPR040919">
    <property type="entry name" value="Asparaginase_C"/>
</dbReference>
<dbReference type="PROSITE" id="PS00144">
    <property type="entry name" value="ASN_GLN_ASE_1"/>
    <property type="match status" value="1"/>
</dbReference>
<sequence>MDTSYFNIDTAAPATPEVSVLLIYTGGTVGMAYDADGSLVPMRFDSIMANIPELRQFRMRLSVYSLPTPIDSSNVTPTVWAELVRIIAQNYEAYDGFVILHGTDTMAYSASALSFMLENLTKPVIFTGAQLPIGRIRTDARKNLLTALQLASARHKTTEAARIPEVCIYFHNVLLRGNRAKKVESGHFDAFKSENHPPLVRAGIDLEFNDAAIRPGSVLPRKFHQHLDERVVILKLFPGISESAVRGILAIDDLRGCVLETFGSGNAPTAPWFTQALREALDRGVHMLNVSQCDEGRVQQGRYETSAHLRDLGVIGGDDITTEAAVAKLMFVLGLNQDAPTTRRLLARDLRGEISNWES</sequence>
<gene>
    <name evidence="10" type="ORF">MUN82_03745</name>
</gene>
<dbReference type="NCBIfam" id="TIGR00519">
    <property type="entry name" value="asnASE_I"/>
    <property type="match status" value="1"/>
</dbReference>
<dbReference type="InterPro" id="IPR036152">
    <property type="entry name" value="Asp/glu_Ase-like_sf"/>
</dbReference>
<keyword evidence="11" id="KW-1185">Reference proteome</keyword>
<reference evidence="10 11" key="1">
    <citation type="submission" date="2022-04" db="EMBL/GenBank/DDBJ databases">
        <title>Hymenobacter sp. isolated from the air.</title>
        <authorList>
            <person name="Won M."/>
            <person name="Lee C.-M."/>
            <person name="Woen H.-Y."/>
            <person name="Kwon S.-W."/>
        </authorList>
    </citation>
    <scope>NUCLEOTIDE SEQUENCE [LARGE SCALE GENOMIC DNA]</scope>
    <source>
        <strain evidence="11">5413 J-13</strain>
    </source>
</reference>
<dbReference type="SFLD" id="SFLDS00057">
    <property type="entry name" value="Glutaminase/Asparaginase"/>
    <property type="match status" value="1"/>
</dbReference>
<organism evidence="10 11">
    <name type="scientific">Hymenobacter aerilatus</name>
    <dbReference type="NCBI Taxonomy" id="2932251"/>
    <lineage>
        <taxon>Bacteria</taxon>
        <taxon>Pseudomonadati</taxon>
        <taxon>Bacteroidota</taxon>
        <taxon>Cytophagia</taxon>
        <taxon>Cytophagales</taxon>
        <taxon>Hymenobacteraceae</taxon>
        <taxon>Hymenobacter</taxon>
    </lineage>
</organism>
<dbReference type="PANTHER" id="PTHR11707:SF28">
    <property type="entry name" value="60 KDA LYSOPHOSPHOLIPASE"/>
    <property type="match status" value="1"/>
</dbReference>
<dbReference type="FunFam" id="3.40.50.40:FF:000001">
    <property type="entry name" value="L-asparaginase 1"/>
    <property type="match status" value="1"/>
</dbReference>
<evidence type="ECO:0000256" key="4">
    <source>
        <dbReference type="PIRSR" id="PIRSR001220-1"/>
    </source>
</evidence>
<dbReference type="EMBL" id="CP095053">
    <property type="protein sequence ID" value="UOR06212.1"/>
    <property type="molecule type" value="Genomic_DNA"/>
</dbReference>
<dbReference type="InterPro" id="IPR006033">
    <property type="entry name" value="AsnA_fam"/>
</dbReference>
<dbReference type="PANTHER" id="PTHR11707">
    <property type="entry name" value="L-ASPARAGINASE"/>
    <property type="match status" value="1"/>
</dbReference>
<dbReference type="Pfam" id="PF00710">
    <property type="entry name" value="Asparaginase"/>
    <property type="match status" value="1"/>
</dbReference>
<dbReference type="KEGG" id="haei:MUN82_03745"/>
<feature type="active site" description="O-isoaspartyl threonine intermediate" evidence="4">
    <location>
        <position position="28"/>
    </location>
</feature>
<evidence type="ECO:0000313" key="11">
    <source>
        <dbReference type="Proteomes" id="UP000829925"/>
    </source>
</evidence>
<dbReference type="InterPro" id="IPR037152">
    <property type="entry name" value="L-asparaginase_N_sf"/>
</dbReference>
<dbReference type="GO" id="GO:0004067">
    <property type="term" value="F:asparaginase activity"/>
    <property type="evidence" value="ECO:0007669"/>
    <property type="project" value="UniProtKB-UniRule"/>
</dbReference>
<dbReference type="Pfam" id="PF17763">
    <property type="entry name" value="Asparaginase_C"/>
    <property type="match status" value="1"/>
</dbReference>
<dbReference type="InterPro" id="IPR027473">
    <property type="entry name" value="L-asparaginase_C"/>
</dbReference>
<dbReference type="PRINTS" id="PR00139">
    <property type="entry name" value="ASNGLNASE"/>
</dbReference>
<dbReference type="Proteomes" id="UP000829925">
    <property type="component" value="Chromosome"/>
</dbReference>
<feature type="binding site" evidence="5">
    <location>
        <position position="72"/>
    </location>
    <ligand>
        <name>substrate</name>
    </ligand>
</feature>
<evidence type="ECO:0000259" key="9">
    <source>
        <dbReference type="Pfam" id="PF17763"/>
    </source>
</evidence>
<feature type="active site" evidence="7">
    <location>
        <position position="103"/>
    </location>
</feature>
<evidence type="ECO:0000256" key="7">
    <source>
        <dbReference type="PROSITE-ProRule" id="PRU10100"/>
    </source>
</evidence>
<dbReference type="Gene3D" id="3.40.50.40">
    <property type="match status" value="1"/>
</dbReference>
<dbReference type="Gene3D" id="3.40.50.1170">
    <property type="entry name" value="L-asparaginase, N-terminal domain"/>
    <property type="match status" value="1"/>
</dbReference>
<dbReference type="SMART" id="SM00870">
    <property type="entry name" value="Asparaginase"/>
    <property type="match status" value="1"/>
</dbReference>
<evidence type="ECO:0000256" key="2">
    <source>
        <dbReference type="ARBA" id="ARBA00012920"/>
    </source>
</evidence>
<dbReference type="AlphaFoldDB" id="A0A8T9SVL1"/>
<proteinExistence type="inferred from homology"/>
<evidence type="ECO:0000313" key="10">
    <source>
        <dbReference type="EMBL" id="UOR06212.1"/>
    </source>
</evidence>
<dbReference type="EC" id="3.5.1.1" evidence="2"/>
<dbReference type="InterPro" id="IPR041725">
    <property type="entry name" value="L-asparaginase_I"/>
</dbReference>
<dbReference type="GO" id="GO:0009066">
    <property type="term" value="P:aspartate family amino acid metabolic process"/>
    <property type="evidence" value="ECO:0007669"/>
    <property type="project" value="UniProtKB-ARBA"/>
</dbReference>